<protein>
    <submittedName>
        <fullName evidence="1">Uncharacterized protein</fullName>
    </submittedName>
</protein>
<gene>
    <name evidence="1" type="ORF">F8S09_04090</name>
</gene>
<name>A0A7X1NUY9_9DEIO</name>
<reference evidence="1 2" key="1">
    <citation type="submission" date="2019-10" db="EMBL/GenBank/DDBJ databases">
        <title>Deinococcus sp. isolated from soil.</title>
        <authorList>
            <person name="Li Y."/>
            <person name="Wang J."/>
        </authorList>
    </citation>
    <scope>NUCLEOTIDE SEQUENCE [LARGE SCALE GENOMIC DNA]</scope>
    <source>
        <strain evidence="1 2">SDU3-2</strain>
    </source>
</reference>
<organism evidence="1 2">
    <name type="scientific">Deinococcus terrestris</name>
    <dbReference type="NCBI Taxonomy" id="2651870"/>
    <lineage>
        <taxon>Bacteria</taxon>
        <taxon>Thermotogati</taxon>
        <taxon>Deinococcota</taxon>
        <taxon>Deinococci</taxon>
        <taxon>Deinococcales</taxon>
        <taxon>Deinococcaceae</taxon>
        <taxon>Deinococcus</taxon>
    </lineage>
</organism>
<comment type="caution">
    <text evidence="1">The sequence shown here is derived from an EMBL/GenBank/DDBJ whole genome shotgun (WGS) entry which is preliminary data.</text>
</comment>
<dbReference type="RefSeq" id="WP_152869133.1">
    <property type="nucleotide sequence ID" value="NZ_WBSL01000001.1"/>
</dbReference>
<dbReference type="Proteomes" id="UP000484842">
    <property type="component" value="Unassembled WGS sequence"/>
</dbReference>
<sequence>MREAGTEGYSLVGAFEDGRQEAVAVAGYRTFTMLAVGRALPVDDLLTLADTRGRGPAWARLTCPAGHPYRAAHPQPLH</sequence>
<keyword evidence="2" id="KW-1185">Reference proteome</keyword>
<dbReference type="AlphaFoldDB" id="A0A7X1NUY9"/>
<evidence type="ECO:0000313" key="1">
    <source>
        <dbReference type="EMBL" id="MPY65879.1"/>
    </source>
</evidence>
<evidence type="ECO:0000313" key="2">
    <source>
        <dbReference type="Proteomes" id="UP000484842"/>
    </source>
</evidence>
<accession>A0A7X1NUY9</accession>
<proteinExistence type="predicted"/>
<dbReference type="EMBL" id="WBSL01000001">
    <property type="protein sequence ID" value="MPY65879.1"/>
    <property type="molecule type" value="Genomic_DNA"/>
</dbReference>